<evidence type="ECO:0000256" key="4">
    <source>
        <dbReference type="ARBA" id="ARBA00023136"/>
    </source>
</evidence>
<keyword evidence="9" id="KW-1185">Reference proteome</keyword>
<protein>
    <submittedName>
        <fullName evidence="8">Antibiotic transporter</fullName>
    </submittedName>
</protein>
<dbReference type="GO" id="GO:0140359">
    <property type="term" value="F:ABC-type transporter activity"/>
    <property type="evidence" value="ECO:0007669"/>
    <property type="project" value="InterPro"/>
</dbReference>
<feature type="transmembrane region" description="Helical" evidence="6">
    <location>
        <begin position="111"/>
        <end position="140"/>
    </location>
</feature>
<gene>
    <name evidence="8" type="ORF">FGL95_14980</name>
</gene>
<feature type="transmembrane region" description="Helical" evidence="6">
    <location>
        <begin position="152"/>
        <end position="170"/>
    </location>
</feature>
<dbReference type="Pfam" id="PF12698">
    <property type="entry name" value="ABC2_membrane_3"/>
    <property type="match status" value="1"/>
</dbReference>
<keyword evidence="4 6" id="KW-0472">Membrane</keyword>
<organism evidence="8 9">
    <name type="scientific">Antrihabitans stalactiti</name>
    <dbReference type="NCBI Taxonomy" id="2584121"/>
    <lineage>
        <taxon>Bacteria</taxon>
        <taxon>Bacillati</taxon>
        <taxon>Actinomycetota</taxon>
        <taxon>Actinomycetes</taxon>
        <taxon>Mycobacteriales</taxon>
        <taxon>Nocardiaceae</taxon>
        <taxon>Antrihabitans</taxon>
    </lineage>
</organism>
<evidence type="ECO:0000313" key="9">
    <source>
        <dbReference type="Proteomes" id="UP000535543"/>
    </source>
</evidence>
<keyword evidence="5" id="KW-0046">Antibiotic resistance</keyword>
<dbReference type="PIRSF" id="PIRSF006648">
    <property type="entry name" value="DrrB"/>
    <property type="match status" value="1"/>
</dbReference>
<dbReference type="InterPro" id="IPR047817">
    <property type="entry name" value="ABC2_TM_bact-type"/>
</dbReference>
<feature type="domain" description="ABC transmembrane type-2" evidence="7">
    <location>
        <begin position="37"/>
        <end position="265"/>
    </location>
</feature>
<dbReference type="GO" id="GO:0046677">
    <property type="term" value="P:response to antibiotic"/>
    <property type="evidence" value="ECO:0007669"/>
    <property type="project" value="UniProtKB-KW"/>
</dbReference>
<dbReference type="GO" id="GO:0043190">
    <property type="term" value="C:ATP-binding cassette (ABC) transporter complex"/>
    <property type="evidence" value="ECO:0007669"/>
    <property type="project" value="InterPro"/>
</dbReference>
<dbReference type="EMBL" id="VCQU01000004">
    <property type="protein sequence ID" value="NMN96343.1"/>
    <property type="molecule type" value="Genomic_DNA"/>
</dbReference>
<name>A0A848KBT1_9NOCA</name>
<evidence type="ECO:0000256" key="5">
    <source>
        <dbReference type="ARBA" id="ARBA00023251"/>
    </source>
</evidence>
<proteinExistence type="predicted"/>
<evidence type="ECO:0000256" key="2">
    <source>
        <dbReference type="ARBA" id="ARBA00022692"/>
    </source>
</evidence>
<dbReference type="InterPro" id="IPR000412">
    <property type="entry name" value="ABC_2_transport"/>
</dbReference>
<dbReference type="AlphaFoldDB" id="A0A848KBT1"/>
<dbReference type="PROSITE" id="PS51012">
    <property type="entry name" value="ABC_TM2"/>
    <property type="match status" value="1"/>
</dbReference>
<dbReference type="InterPro" id="IPR051784">
    <property type="entry name" value="Nod_factor_ABC_transporter"/>
</dbReference>
<keyword evidence="3 6" id="KW-1133">Transmembrane helix</keyword>
<feature type="transmembrane region" description="Helical" evidence="6">
    <location>
        <begin position="69"/>
        <end position="90"/>
    </location>
</feature>
<comment type="subcellular location">
    <subcellularLocation>
        <location evidence="1">Membrane</location>
        <topology evidence="1">Multi-pass membrane protein</topology>
    </subcellularLocation>
</comment>
<dbReference type="PANTHER" id="PTHR43229:SF2">
    <property type="entry name" value="NODULATION PROTEIN J"/>
    <property type="match status" value="1"/>
</dbReference>
<reference evidence="8 9" key="1">
    <citation type="submission" date="2019-05" db="EMBL/GenBank/DDBJ databases">
        <authorList>
            <person name="Lee S.D."/>
        </authorList>
    </citation>
    <scope>NUCLEOTIDE SEQUENCE [LARGE SCALE GENOMIC DNA]</scope>
    <source>
        <strain evidence="8 9">YC2-7</strain>
    </source>
</reference>
<evidence type="ECO:0000256" key="6">
    <source>
        <dbReference type="SAM" id="Phobius"/>
    </source>
</evidence>
<sequence>MTVAPTWTSSDVLHPHPSGFQQWLALTSRILRIMAKGELIVALIVPLVFALSFYLPLKYIMQARDVVDNYAQFVMPIIVLQSMGFTAMSAAQRAAFEALTGLNTRMQSMPVALLAPLAARMASAFVRSLFAMIAAIGWGYLIGFRFAAVDQAIYFMAFVMAVGTVLALGADAIGTLTESPEAVSQAITLPYLILGMLSSGFTPVSEFPDWIEPFVRNQPISHFSYVLRDLSAGGVSVEVLTPALAWLIGLAVVLCPLGVWAGTRRG</sequence>
<evidence type="ECO:0000256" key="1">
    <source>
        <dbReference type="ARBA" id="ARBA00004141"/>
    </source>
</evidence>
<evidence type="ECO:0000259" key="7">
    <source>
        <dbReference type="PROSITE" id="PS51012"/>
    </source>
</evidence>
<dbReference type="InterPro" id="IPR013525">
    <property type="entry name" value="ABC2_TM"/>
</dbReference>
<accession>A0A848KBT1</accession>
<dbReference type="RefSeq" id="WP_169588102.1">
    <property type="nucleotide sequence ID" value="NZ_VCQU01000004.1"/>
</dbReference>
<comment type="caution">
    <text evidence="8">The sequence shown here is derived from an EMBL/GenBank/DDBJ whole genome shotgun (WGS) entry which is preliminary data.</text>
</comment>
<feature type="transmembrane region" description="Helical" evidence="6">
    <location>
        <begin position="243"/>
        <end position="263"/>
    </location>
</feature>
<dbReference type="PANTHER" id="PTHR43229">
    <property type="entry name" value="NODULATION PROTEIN J"/>
    <property type="match status" value="1"/>
</dbReference>
<evidence type="ECO:0000313" key="8">
    <source>
        <dbReference type="EMBL" id="NMN96343.1"/>
    </source>
</evidence>
<feature type="transmembrane region" description="Helical" evidence="6">
    <location>
        <begin position="39"/>
        <end position="57"/>
    </location>
</feature>
<dbReference type="Proteomes" id="UP000535543">
    <property type="component" value="Unassembled WGS sequence"/>
</dbReference>
<evidence type="ECO:0000256" key="3">
    <source>
        <dbReference type="ARBA" id="ARBA00022989"/>
    </source>
</evidence>
<keyword evidence="2 6" id="KW-0812">Transmembrane</keyword>
<reference evidence="8 9" key="2">
    <citation type="submission" date="2020-06" db="EMBL/GenBank/DDBJ databases">
        <title>Antribacter stalactiti gen. nov., sp. nov., a new member of the family Nacardiaceae isolated from a cave.</title>
        <authorList>
            <person name="Kim I.S."/>
        </authorList>
    </citation>
    <scope>NUCLEOTIDE SEQUENCE [LARGE SCALE GENOMIC DNA]</scope>
    <source>
        <strain evidence="8 9">YC2-7</strain>
    </source>
</reference>